<keyword evidence="1" id="KW-1133">Transmembrane helix</keyword>
<dbReference type="STRING" id="59919.PMM1612"/>
<dbReference type="AlphaFoldDB" id="Q7UZP6"/>
<keyword evidence="1" id="KW-0812">Transmembrane</keyword>
<protein>
    <submittedName>
        <fullName evidence="2">Conserved hypothetical</fullName>
    </submittedName>
</protein>
<evidence type="ECO:0000313" key="2">
    <source>
        <dbReference type="EMBL" id="CAE20071.1"/>
    </source>
</evidence>
<dbReference type="OrthoDB" id="541391at2"/>
<accession>Q7UZP6</accession>
<dbReference type="KEGG" id="pmm:PMM1612"/>
<evidence type="ECO:0000256" key="1">
    <source>
        <dbReference type="SAM" id="Phobius"/>
    </source>
</evidence>
<feature type="transmembrane region" description="Helical" evidence="1">
    <location>
        <begin position="32"/>
        <end position="51"/>
    </location>
</feature>
<keyword evidence="1" id="KW-0472">Membrane</keyword>
<evidence type="ECO:0000313" key="3">
    <source>
        <dbReference type="Proteomes" id="UP000001026"/>
    </source>
</evidence>
<dbReference type="Proteomes" id="UP000001026">
    <property type="component" value="Chromosome"/>
</dbReference>
<proteinExistence type="predicted"/>
<dbReference type="RefSeq" id="WP_011133239.1">
    <property type="nucleotide sequence ID" value="NC_005072.1"/>
</dbReference>
<reference evidence="2 3" key="1">
    <citation type="journal article" date="2003" name="Nature">
        <title>Genome divergence in two Prochlorococcus ecotypes reflects oceanic niche differentiation.</title>
        <authorList>
            <person name="Rocap G."/>
            <person name="Larimer F.W."/>
            <person name="Lamerdin J.E."/>
            <person name="Malfatti S."/>
            <person name="Chain P."/>
            <person name="Ahlgren N.A."/>
            <person name="Arellano A."/>
            <person name="Coleman M."/>
            <person name="Hauser L."/>
            <person name="Hess W.R."/>
            <person name="Johnson Z.I."/>
            <person name="Land M.L."/>
            <person name="Lindell D."/>
            <person name="Post A.F."/>
            <person name="Regala W."/>
            <person name="Shah M."/>
            <person name="Shaw S.L."/>
            <person name="Steglich C."/>
            <person name="Sullivan M.B."/>
            <person name="Ting C.S."/>
            <person name="Tolonen A."/>
            <person name="Webb E.A."/>
            <person name="Zinser E.R."/>
            <person name="Chisholm S.W."/>
        </authorList>
    </citation>
    <scope>NUCLEOTIDE SEQUENCE [LARGE SCALE GENOMIC DNA]</scope>
    <source>
        <strain evidence="3">CCMP1986 / NIES-2087 / MED4</strain>
    </source>
</reference>
<name>Q7UZP6_PROMP</name>
<organism evidence="2 3">
    <name type="scientific">Prochlorococcus marinus subsp. pastoris (strain CCMP1986 / NIES-2087 / MED4)</name>
    <dbReference type="NCBI Taxonomy" id="59919"/>
    <lineage>
        <taxon>Bacteria</taxon>
        <taxon>Bacillati</taxon>
        <taxon>Cyanobacteriota</taxon>
        <taxon>Cyanophyceae</taxon>
        <taxon>Synechococcales</taxon>
        <taxon>Prochlorococcaceae</taxon>
        <taxon>Prochlorococcus</taxon>
    </lineage>
</organism>
<sequence>MKFKKVNIFSLAAPLMILLSIIGFLSRQESKRIFYIPIGLMGIFIISEKEFSRGIKRKKILNKIKSYKQPK</sequence>
<dbReference type="HOGENOM" id="CLU_2736812_0_0_3"/>
<feature type="transmembrane region" description="Helical" evidence="1">
    <location>
        <begin position="7"/>
        <end position="26"/>
    </location>
</feature>
<dbReference type="EMBL" id="BX548174">
    <property type="protein sequence ID" value="CAE20071.1"/>
    <property type="molecule type" value="Genomic_DNA"/>
</dbReference>
<gene>
    <name evidence="2" type="ordered locus">PMM1612</name>
</gene>